<dbReference type="GO" id="GO:0006685">
    <property type="term" value="P:sphingomyelin catabolic process"/>
    <property type="evidence" value="ECO:0007669"/>
    <property type="project" value="TreeGrafter"/>
</dbReference>
<feature type="transmembrane region" description="Helical" evidence="5">
    <location>
        <begin position="780"/>
        <end position="799"/>
    </location>
</feature>
<gene>
    <name evidence="7" type="primary">LOC111132237</name>
</gene>
<evidence type="ECO:0000256" key="3">
    <source>
        <dbReference type="ARBA" id="ARBA00022989"/>
    </source>
</evidence>
<name>A0A8B8E6F1_CRAVI</name>
<keyword evidence="6" id="KW-1185">Reference proteome</keyword>
<dbReference type="RefSeq" id="XP_022335735.1">
    <property type="nucleotide sequence ID" value="XM_022480027.1"/>
</dbReference>
<evidence type="ECO:0000256" key="4">
    <source>
        <dbReference type="ARBA" id="ARBA00023136"/>
    </source>
</evidence>
<dbReference type="GO" id="GO:0016020">
    <property type="term" value="C:membrane"/>
    <property type="evidence" value="ECO:0007669"/>
    <property type="project" value="UniProtKB-SubCell"/>
</dbReference>
<evidence type="ECO:0000256" key="5">
    <source>
        <dbReference type="SAM" id="Phobius"/>
    </source>
</evidence>
<dbReference type="InterPro" id="IPR024129">
    <property type="entry name" value="Sphingomy_SMPD4"/>
</dbReference>
<dbReference type="GeneID" id="111132237"/>
<evidence type="ECO:0000313" key="6">
    <source>
        <dbReference type="Proteomes" id="UP000694844"/>
    </source>
</evidence>
<dbReference type="Pfam" id="PF14724">
    <property type="entry name" value="mit_SMPDase"/>
    <property type="match status" value="1"/>
</dbReference>
<dbReference type="KEGG" id="cvn:111132237"/>
<evidence type="ECO:0000256" key="2">
    <source>
        <dbReference type="ARBA" id="ARBA00022692"/>
    </source>
</evidence>
<accession>A0A8B8E6F1</accession>
<organism evidence="6 7">
    <name type="scientific">Crassostrea virginica</name>
    <name type="common">Eastern oyster</name>
    <dbReference type="NCBI Taxonomy" id="6565"/>
    <lineage>
        <taxon>Eukaryota</taxon>
        <taxon>Metazoa</taxon>
        <taxon>Spiralia</taxon>
        <taxon>Lophotrochozoa</taxon>
        <taxon>Mollusca</taxon>
        <taxon>Bivalvia</taxon>
        <taxon>Autobranchia</taxon>
        <taxon>Pteriomorphia</taxon>
        <taxon>Ostreida</taxon>
        <taxon>Ostreoidea</taxon>
        <taxon>Ostreidae</taxon>
        <taxon>Crassostrea</taxon>
    </lineage>
</organism>
<dbReference type="Proteomes" id="UP000694844">
    <property type="component" value="Chromosome 5"/>
</dbReference>
<keyword evidence="3 5" id="KW-1133">Transmembrane helix</keyword>
<dbReference type="PANTHER" id="PTHR12988">
    <property type="entry name" value="SPHINGOMYELIN PHOSPHODIESTERASE 4"/>
    <property type="match status" value="1"/>
</dbReference>
<proteinExistence type="predicted"/>
<protein>
    <submittedName>
        <fullName evidence="7">Sphingomyelin phosphodiesterase 4-like isoform X1</fullName>
    </submittedName>
</protein>
<comment type="subcellular location">
    <subcellularLocation>
        <location evidence="1">Membrane</location>
        <topology evidence="1">Single-pass membrane protein</topology>
    </subcellularLocation>
</comment>
<keyword evidence="4 5" id="KW-0472">Membrane</keyword>
<dbReference type="GO" id="GO:0050290">
    <property type="term" value="F:sphingomyelin phosphodiesterase D activity"/>
    <property type="evidence" value="ECO:0007669"/>
    <property type="project" value="InterPro"/>
</dbReference>
<feature type="transmembrane region" description="Helical" evidence="5">
    <location>
        <begin position="752"/>
        <end position="774"/>
    </location>
</feature>
<dbReference type="AlphaFoldDB" id="A0A8B8E6F1"/>
<dbReference type="OrthoDB" id="10251508at2759"/>
<dbReference type="GO" id="GO:0046513">
    <property type="term" value="P:ceramide biosynthetic process"/>
    <property type="evidence" value="ECO:0007669"/>
    <property type="project" value="TreeGrafter"/>
</dbReference>
<dbReference type="PANTHER" id="PTHR12988:SF6">
    <property type="entry name" value="SPHINGOMYELIN PHOSPHODIESTERASE 4"/>
    <property type="match status" value="1"/>
</dbReference>
<dbReference type="GO" id="GO:0046475">
    <property type="term" value="P:glycerophospholipid catabolic process"/>
    <property type="evidence" value="ECO:0007669"/>
    <property type="project" value="TreeGrafter"/>
</dbReference>
<evidence type="ECO:0000313" key="7">
    <source>
        <dbReference type="RefSeq" id="XP_022335735.1"/>
    </source>
</evidence>
<reference evidence="7" key="1">
    <citation type="submission" date="2025-08" db="UniProtKB">
        <authorList>
            <consortium name="RefSeq"/>
        </authorList>
    </citation>
    <scope>IDENTIFICATION</scope>
    <source>
        <tissue evidence="7">Whole sample</tissue>
    </source>
</reference>
<evidence type="ECO:0000256" key="1">
    <source>
        <dbReference type="ARBA" id="ARBA00004167"/>
    </source>
</evidence>
<sequence length="808" mass="92364">MAATVLGNQILSQFQTLSSLKYLHQKCSELEKLLKNTSTKDLKNVLPYMLENIFGCGQGPGWGLDMISRSSNPQDFDSIRKLLAPEGPVLSLVYTLMTDSFYEFPIIALPSPTQHLIEDGGLPIFYANKLQYHNFGRPVIVLNAYEFYLFHLAYHLVNTRVQSHNCNWNNITDTLYPVLVDDYLNYFLPLNRDSLPKMPVVQAPVRSPVVHSPVAGKSFNIPASPPSPQRPSLLKSSFVSAQKQHAQTTAVINQGETTETYRSDTLIQVFAEFWLNQNPISLDRQTFSHTASPMMGSLNRGPRWLENYMPSTNHVRLVRLLVKHVHSFVNTGTKEVVSSPYQSHITSTLDEFKKSLIPYIIQKKLYMFLRHGFDRWPLDCSFRLLLETWLTYIQPWRYVNSRSKLGRRDSDVNDTKTVEEKWFPFVEDNLLFYTVLYQEFTQRVFRMDLTTQFNACMLYRANKVYSLPNLSNMMFRAERDMCQAIQMGRSGGLDLGGSYISPEASLSLHTQISELEKPGFQYCRMYSENMIQMIKAILRHIEVAKQALSAQEESFNRSRKSGMAAILDISSWFQDEGSMGDLSPSEVKKVHTYLDTAATNICYIFEIEVPSFVSRPVSALSAFEQTSFLEGSFLSDSSPDCAETEEGFTLTPLGRHQLMNKMRKFDVMYQGDPDLQPIRSFENATLVRLLYHFCNFINTQYGPNIQSLCDRNDLIGRMAQVYFAPPLPKGSKMSSPISLTQRQTLQTPRLSLRLLASYRTLVYLGLLYLVLSLWRGISPVGYLFCLIGLVLLYGFLHALTHRSSMKMN</sequence>
<keyword evidence="2 5" id="KW-0812">Transmembrane</keyword>